<reference evidence="2 3" key="1">
    <citation type="submission" date="2018-03" db="EMBL/GenBank/DDBJ databases">
        <title>Diversity of phytobeneficial traits revealed by whole-genome analysis of worldwide-isolated phenazine-producing Pseudomonas spp.</title>
        <authorList>
            <person name="Biessy A."/>
            <person name="Novinscak A."/>
            <person name="Blom J."/>
            <person name="Leger G."/>
            <person name="Thomashow L.S."/>
            <person name="Cazorla F.M."/>
            <person name="Josic D."/>
            <person name="Filion M."/>
        </authorList>
    </citation>
    <scope>NUCLEOTIDE SEQUENCE [LARGE SCALE GENOMIC DNA]</scope>
    <source>
        <strain evidence="2 3">B25</strain>
    </source>
</reference>
<dbReference type="Proteomes" id="UP000268048">
    <property type="component" value="Chromosome"/>
</dbReference>
<evidence type="ECO:0000256" key="1">
    <source>
        <dbReference type="SAM" id="MobiDB-lite"/>
    </source>
</evidence>
<feature type="region of interest" description="Disordered" evidence="1">
    <location>
        <begin position="1"/>
        <end position="71"/>
    </location>
</feature>
<dbReference type="AlphaFoldDB" id="A0A3G7TTT1"/>
<organism evidence="2 3">
    <name type="scientific">Pseudomonas chlororaphis</name>
    <dbReference type="NCBI Taxonomy" id="587753"/>
    <lineage>
        <taxon>Bacteria</taxon>
        <taxon>Pseudomonadati</taxon>
        <taxon>Pseudomonadota</taxon>
        <taxon>Gammaproteobacteria</taxon>
        <taxon>Pseudomonadales</taxon>
        <taxon>Pseudomonadaceae</taxon>
        <taxon>Pseudomonas</taxon>
    </lineage>
</organism>
<dbReference type="EMBL" id="CP027753">
    <property type="protein sequence ID" value="AZE50503.1"/>
    <property type="molecule type" value="Genomic_DNA"/>
</dbReference>
<evidence type="ECO:0000313" key="2">
    <source>
        <dbReference type="EMBL" id="AZE50503.1"/>
    </source>
</evidence>
<feature type="compositionally biased region" description="Basic residues" evidence="1">
    <location>
        <begin position="1"/>
        <end position="10"/>
    </location>
</feature>
<name>A0A3G7TTT1_9PSED</name>
<protein>
    <submittedName>
        <fullName evidence="2">Uncharacterized protein</fullName>
    </submittedName>
</protein>
<gene>
    <name evidence="2" type="ORF">C4K04_4848</name>
</gene>
<proteinExistence type="predicted"/>
<sequence>MVRQHRRFQTRKKDEARGNSRTRSRSSPLLHPDNDNGHRPSMHSTSTRKSARLLSPGTRSMAPPFDLQQHP</sequence>
<evidence type="ECO:0000313" key="3">
    <source>
        <dbReference type="Proteomes" id="UP000268048"/>
    </source>
</evidence>
<accession>A0A3G7TTT1</accession>